<keyword evidence="6" id="KW-0515">Mutator protein</keyword>
<accession>A0A381RSS0</accession>
<evidence type="ECO:0000256" key="11">
    <source>
        <dbReference type="ARBA" id="ARBA00022723"/>
    </source>
</evidence>
<dbReference type="Pfam" id="PF21999">
    <property type="entry name" value="IMS_HHH_1"/>
    <property type="match status" value="1"/>
</dbReference>
<keyword evidence="8" id="KW-0808">Transferase</keyword>
<evidence type="ECO:0000256" key="5">
    <source>
        <dbReference type="ARBA" id="ARBA00012417"/>
    </source>
</evidence>
<dbReference type="GO" id="GO:0003887">
    <property type="term" value="F:DNA-directed DNA polymerase activity"/>
    <property type="evidence" value="ECO:0007669"/>
    <property type="project" value="UniProtKB-KW"/>
</dbReference>
<evidence type="ECO:0000313" key="20">
    <source>
        <dbReference type="EMBL" id="SUZ94910.1"/>
    </source>
</evidence>
<evidence type="ECO:0000256" key="12">
    <source>
        <dbReference type="ARBA" id="ARBA00022763"/>
    </source>
</evidence>
<dbReference type="NCBIfam" id="NF002882">
    <property type="entry name" value="PRK03348.1"/>
    <property type="match status" value="1"/>
</dbReference>
<evidence type="ECO:0000256" key="13">
    <source>
        <dbReference type="ARBA" id="ARBA00022842"/>
    </source>
</evidence>
<evidence type="ECO:0000256" key="18">
    <source>
        <dbReference type="SAM" id="MobiDB-lite"/>
    </source>
</evidence>
<keyword evidence="15" id="KW-0238">DNA-binding</keyword>
<name>A0A381RSS0_9ZZZZ</name>
<comment type="catalytic activity">
    <reaction evidence="17">
        <text>DNA(n) + a 2'-deoxyribonucleoside 5'-triphosphate = DNA(n+1) + diphosphate</text>
        <dbReference type="Rhea" id="RHEA:22508"/>
        <dbReference type="Rhea" id="RHEA-COMP:17339"/>
        <dbReference type="Rhea" id="RHEA-COMP:17340"/>
        <dbReference type="ChEBI" id="CHEBI:33019"/>
        <dbReference type="ChEBI" id="CHEBI:61560"/>
        <dbReference type="ChEBI" id="CHEBI:173112"/>
        <dbReference type="EC" id="2.7.7.7"/>
    </reaction>
</comment>
<comment type="cofactor">
    <cofactor evidence="1">
        <name>Mg(2+)</name>
        <dbReference type="ChEBI" id="CHEBI:18420"/>
    </cofactor>
</comment>
<dbReference type="GO" id="GO:0006260">
    <property type="term" value="P:DNA replication"/>
    <property type="evidence" value="ECO:0007669"/>
    <property type="project" value="UniProtKB-KW"/>
</dbReference>
<dbReference type="Gene3D" id="3.30.1490.100">
    <property type="entry name" value="DNA polymerase, Y-family, little finger domain"/>
    <property type="match status" value="1"/>
</dbReference>
<dbReference type="FunFam" id="3.30.1490.100:FF:000004">
    <property type="entry name" value="DNA polymerase IV"/>
    <property type="match status" value="1"/>
</dbReference>
<evidence type="ECO:0000256" key="2">
    <source>
        <dbReference type="ARBA" id="ARBA00004496"/>
    </source>
</evidence>
<dbReference type="GO" id="GO:0009432">
    <property type="term" value="P:SOS response"/>
    <property type="evidence" value="ECO:0007669"/>
    <property type="project" value="TreeGrafter"/>
</dbReference>
<feature type="domain" description="UmuC" evidence="19">
    <location>
        <begin position="1"/>
        <end position="186"/>
    </location>
</feature>
<dbReference type="Pfam" id="PF00817">
    <property type="entry name" value="IMS"/>
    <property type="match status" value="1"/>
</dbReference>
<keyword evidence="16" id="KW-0234">DNA repair</keyword>
<dbReference type="GO" id="GO:0006281">
    <property type="term" value="P:DNA repair"/>
    <property type="evidence" value="ECO:0007669"/>
    <property type="project" value="UniProtKB-KW"/>
</dbReference>
<keyword evidence="10" id="KW-0235">DNA replication</keyword>
<dbReference type="InterPro" id="IPR001126">
    <property type="entry name" value="UmuC"/>
</dbReference>
<comment type="subunit">
    <text evidence="4">Monomer.</text>
</comment>
<dbReference type="HAMAP" id="MF_01113">
    <property type="entry name" value="DNApol_IV"/>
    <property type="match status" value="1"/>
</dbReference>
<gene>
    <name evidence="20" type="ORF">METZ01_LOCUS47764</name>
</gene>
<protein>
    <recommendedName>
        <fullName evidence="5">DNA-directed DNA polymerase</fullName>
        <ecNumber evidence="5">2.7.7.7</ecNumber>
    </recommendedName>
</protein>
<dbReference type="Gene3D" id="3.30.70.270">
    <property type="match status" value="1"/>
</dbReference>
<dbReference type="CDD" id="cd03586">
    <property type="entry name" value="PolY_Pol_IV_kappa"/>
    <property type="match status" value="1"/>
</dbReference>
<keyword evidence="7" id="KW-0963">Cytoplasm</keyword>
<dbReference type="NCBIfam" id="NF002677">
    <property type="entry name" value="PRK02406.1"/>
    <property type="match status" value="1"/>
</dbReference>
<dbReference type="GO" id="GO:0042276">
    <property type="term" value="P:error-prone translesion synthesis"/>
    <property type="evidence" value="ECO:0007669"/>
    <property type="project" value="TreeGrafter"/>
</dbReference>
<proteinExistence type="inferred from homology"/>
<evidence type="ECO:0000256" key="4">
    <source>
        <dbReference type="ARBA" id="ARBA00011245"/>
    </source>
</evidence>
<dbReference type="PROSITE" id="PS50173">
    <property type="entry name" value="UMUC"/>
    <property type="match status" value="1"/>
</dbReference>
<comment type="similarity">
    <text evidence="3">Belongs to the DNA polymerase type-Y family.</text>
</comment>
<dbReference type="InterPro" id="IPR043128">
    <property type="entry name" value="Rev_trsase/Diguanyl_cyclase"/>
</dbReference>
<organism evidence="20">
    <name type="scientific">marine metagenome</name>
    <dbReference type="NCBI Taxonomy" id="408172"/>
    <lineage>
        <taxon>unclassified sequences</taxon>
        <taxon>metagenomes</taxon>
        <taxon>ecological metagenomes</taxon>
    </lineage>
</organism>
<evidence type="ECO:0000256" key="3">
    <source>
        <dbReference type="ARBA" id="ARBA00010945"/>
    </source>
</evidence>
<evidence type="ECO:0000256" key="9">
    <source>
        <dbReference type="ARBA" id="ARBA00022695"/>
    </source>
</evidence>
<dbReference type="EMBL" id="UINC01002277">
    <property type="protein sequence ID" value="SUZ94910.1"/>
    <property type="molecule type" value="Genomic_DNA"/>
</dbReference>
<dbReference type="GO" id="GO:0005829">
    <property type="term" value="C:cytosol"/>
    <property type="evidence" value="ECO:0007669"/>
    <property type="project" value="TreeGrafter"/>
</dbReference>
<keyword evidence="14" id="KW-0239">DNA-directed DNA polymerase</keyword>
<evidence type="ECO:0000256" key="17">
    <source>
        <dbReference type="ARBA" id="ARBA00049244"/>
    </source>
</evidence>
<evidence type="ECO:0000259" key="19">
    <source>
        <dbReference type="PROSITE" id="PS50173"/>
    </source>
</evidence>
<dbReference type="GO" id="GO:0003684">
    <property type="term" value="F:damaged DNA binding"/>
    <property type="evidence" value="ECO:0007669"/>
    <property type="project" value="InterPro"/>
</dbReference>
<dbReference type="InterPro" id="IPR022880">
    <property type="entry name" value="DNApol_IV"/>
</dbReference>
<feature type="region of interest" description="Disordered" evidence="18">
    <location>
        <begin position="379"/>
        <end position="404"/>
    </location>
</feature>
<dbReference type="FunFam" id="3.40.1170.60:FF:000001">
    <property type="entry name" value="DNA polymerase IV"/>
    <property type="match status" value="1"/>
</dbReference>
<evidence type="ECO:0000256" key="14">
    <source>
        <dbReference type="ARBA" id="ARBA00022932"/>
    </source>
</evidence>
<dbReference type="PANTHER" id="PTHR11076:SF33">
    <property type="entry name" value="DNA POLYMERASE KAPPA"/>
    <property type="match status" value="1"/>
</dbReference>
<dbReference type="InterPro" id="IPR017961">
    <property type="entry name" value="DNA_pol_Y-fam_little_finger"/>
</dbReference>
<dbReference type="SUPFAM" id="SSF100879">
    <property type="entry name" value="Lesion bypass DNA polymerase (Y-family), little finger domain"/>
    <property type="match status" value="1"/>
</dbReference>
<evidence type="ECO:0000256" key="10">
    <source>
        <dbReference type="ARBA" id="ARBA00022705"/>
    </source>
</evidence>
<keyword evidence="13" id="KW-0460">Magnesium</keyword>
<dbReference type="InterPro" id="IPR036775">
    <property type="entry name" value="DNA_pol_Y-fam_lit_finger_sf"/>
</dbReference>
<sequence>MDAFFASVELVRHPELRGRPVLVGGTGERGVVAAASYEARVFGVHSAMPSVVARRLCPDAVFLPGDHSHYGEVSRRIMAIFRRFTPLVEPLSLDEAFLDVSGSVTLLGPPADQATEIRRLVHVEEGLGCSVGVAPNKYLAKLASEQAKPRVSERGTEEGAGVLVVRSGEVADFLEPLPVSTIWGVGPRTDERLQRLGVRTVGKLAEVPEHTLVDLFGEMVGRHLWRLARGIDERPVDPEQSVKSISHEETFASDRTSHGELRRDLVRQADAVAVRLRAGGSAGRTVTVKVRFADFETVTRSHTRADPTDVAAEILEIAEGLLLGLDPTPGVRLLGVGVSGLQDASVRQLRFEDLDTRTRGQAERTVDEIRHRFGKGIIGHGGAFPSSDGPRPGSGNSPWGPDEA</sequence>
<evidence type="ECO:0000256" key="8">
    <source>
        <dbReference type="ARBA" id="ARBA00022679"/>
    </source>
</evidence>
<evidence type="ECO:0000256" key="7">
    <source>
        <dbReference type="ARBA" id="ARBA00022490"/>
    </source>
</evidence>
<dbReference type="Gene3D" id="1.10.150.20">
    <property type="entry name" value="5' to 3' exonuclease, C-terminal subdomain"/>
    <property type="match status" value="1"/>
</dbReference>
<keyword evidence="12" id="KW-0227">DNA damage</keyword>
<dbReference type="SUPFAM" id="SSF56672">
    <property type="entry name" value="DNA/RNA polymerases"/>
    <property type="match status" value="1"/>
</dbReference>
<comment type="subcellular location">
    <subcellularLocation>
        <location evidence="2">Cytoplasm</location>
    </subcellularLocation>
</comment>
<evidence type="ECO:0000256" key="6">
    <source>
        <dbReference type="ARBA" id="ARBA00022457"/>
    </source>
</evidence>
<dbReference type="PANTHER" id="PTHR11076">
    <property type="entry name" value="DNA REPAIR POLYMERASE UMUC / TRANSFERASE FAMILY MEMBER"/>
    <property type="match status" value="1"/>
</dbReference>
<dbReference type="InterPro" id="IPR050116">
    <property type="entry name" value="DNA_polymerase-Y"/>
</dbReference>
<keyword evidence="11" id="KW-0479">Metal-binding</keyword>
<evidence type="ECO:0000256" key="15">
    <source>
        <dbReference type="ARBA" id="ARBA00023125"/>
    </source>
</evidence>
<dbReference type="Pfam" id="PF11799">
    <property type="entry name" value="IMS_C"/>
    <property type="match status" value="1"/>
</dbReference>
<dbReference type="Gene3D" id="3.40.1170.60">
    <property type="match status" value="1"/>
</dbReference>
<reference evidence="20" key="1">
    <citation type="submission" date="2018-05" db="EMBL/GenBank/DDBJ databases">
        <authorList>
            <person name="Lanie J.A."/>
            <person name="Ng W.-L."/>
            <person name="Kazmierczak K.M."/>
            <person name="Andrzejewski T.M."/>
            <person name="Davidsen T.M."/>
            <person name="Wayne K.J."/>
            <person name="Tettelin H."/>
            <person name="Glass J.I."/>
            <person name="Rusch D."/>
            <person name="Podicherti R."/>
            <person name="Tsui H.-C.T."/>
            <person name="Winkler M.E."/>
        </authorList>
    </citation>
    <scope>NUCLEOTIDE SEQUENCE</scope>
</reference>
<dbReference type="EC" id="2.7.7.7" evidence="5"/>
<keyword evidence="9" id="KW-0548">Nucleotidyltransferase</keyword>
<dbReference type="GO" id="GO:0046872">
    <property type="term" value="F:metal ion binding"/>
    <property type="evidence" value="ECO:0007669"/>
    <property type="project" value="UniProtKB-KW"/>
</dbReference>
<dbReference type="InterPro" id="IPR053848">
    <property type="entry name" value="IMS_HHH_1"/>
</dbReference>
<evidence type="ECO:0000256" key="16">
    <source>
        <dbReference type="ARBA" id="ARBA00023204"/>
    </source>
</evidence>
<evidence type="ECO:0000256" key="1">
    <source>
        <dbReference type="ARBA" id="ARBA00001946"/>
    </source>
</evidence>
<dbReference type="AlphaFoldDB" id="A0A381RSS0"/>
<dbReference type="InterPro" id="IPR043502">
    <property type="entry name" value="DNA/RNA_pol_sf"/>
</dbReference>